<keyword evidence="1" id="KW-1133">Transmembrane helix</keyword>
<keyword evidence="1" id="KW-0472">Membrane</keyword>
<sequence>MNLNDTALLSAGIGAGAGPRRAGRAAGAALLLAMLAVFLHLTLRDRGLYPMVFADEWLYDRYARLEPLSASVLPSYLYLKLFGATSACGAGFLDCARMLNAALFVLAAPFIYLVARPVTGRAAALAIAAASMLAPVNSYTAYFMPESMYYLGFWVVSWCLLSARGGVGLAGGLLAGALLGAMAVVKVHALFLLPALALFMLWRGWTQDAARAALAGALALAASALGVKLALGWLLAGPNGLSILGSFYGNHANGGGEGALARLLPPALVNLHGHAMALMLLFAVPLLAFAASAGSAAVRRELDRPGRALLAYTVLALGAALGMTVAFTASIAHIGPLEGLRLHLRYYDFAFPLLAMAAASPALAQPQTLARRLALALPCAALLAYASLRILPAYSLSYVDGPEVFNATYDRNTRAMVAGLQLLVIALWVWRPAIARAAFLWLLLPMFAYNSVTVSRELMARGAQPNAYDLAGQYAYRALPPERRGELAIAGAEPSGLARAQFNADSAAIAAIELAPGSAFEAYQLPARRKMLLLVGPHALPPEIKAERVAQDVALVRMDVPYRPLHRLDFSRPLAAPVEGVQGMEEAESWGRWSNAKQVALRLAQPLPHRLALFLDARAYGPNVGQEFVLTVGGQQRRFKLRDNPQELYFEFDTDGAQRDIAITVPAPTVPAELGQGNDSRALGMGLISMEIGQR</sequence>
<feature type="transmembrane region" description="Helical" evidence="1">
    <location>
        <begin position="98"/>
        <end position="115"/>
    </location>
</feature>
<keyword evidence="3" id="KW-0808">Transferase</keyword>
<feature type="transmembrane region" description="Helical" evidence="1">
    <location>
        <begin position="173"/>
        <end position="201"/>
    </location>
</feature>
<feature type="transmembrane region" description="Helical" evidence="1">
    <location>
        <begin position="373"/>
        <end position="394"/>
    </location>
</feature>
<feature type="transmembrane region" description="Helical" evidence="1">
    <location>
        <begin position="275"/>
        <end position="297"/>
    </location>
</feature>
<dbReference type="RefSeq" id="WP_093553520.1">
    <property type="nucleotide sequence ID" value="NZ_FPBO01000002.1"/>
</dbReference>
<evidence type="ECO:0000256" key="1">
    <source>
        <dbReference type="SAM" id="Phobius"/>
    </source>
</evidence>
<name>A0A1I7FT18_9BURK</name>
<feature type="transmembrane region" description="Helical" evidence="1">
    <location>
        <begin position="437"/>
        <end position="455"/>
    </location>
</feature>
<dbReference type="InterPro" id="IPR054288">
    <property type="entry name" value="DUF7024"/>
</dbReference>
<feature type="transmembrane region" description="Helical" evidence="1">
    <location>
        <begin position="309"/>
        <end position="334"/>
    </location>
</feature>
<feature type="transmembrane region" description="Helical" evidence="1">
    <location>
        <begin position="213"/>
        <end position="236"/>
    </location>
</feature>
<keyword evidence="4" id="KW-1185">Reference proteome</keyword>
<feature type="transmembrane region" description="Helical" evidence="1">
    <location>
        <begin position="346"/>
        <end position="364"/>
    </location>
</feature>
<dbReference type="AlphaFoldDB" id="A0A1I7FT18"/>
<dbReference type="GO" id="GO:0016740">
    <property type="term" value="F:transferase activity"/>
    <property type="evidence" value="ECO:0007669"/>
    <property type="project" value="UniProtKB-KW"/>
</dbReference>
<protein>
    <submittedName>
        <fullName evidence="3">Phosphoglycerol transferase</fullName>
    </submittedName>
</protein>
<gene>
    <name evidence="3" type="ORF">SAMN05216552_1002267</name>
</gene>
<evidence type="ECO:0000259" key="2">
    <source>
        <dbReference type="Pfam" id="PF22895"/>
    </source>
</evidence>
<feature type="transmembrane region" description="Helical" evidence="1">
    <location>
        <begin position="414"/>
        <end position="430"/>
    </location>
</feature>
<feature type="transmembrane region" description="Helical" evidence="1">
    <location>
        <begin position="25"/>
        <end position="43"/>
    </location>
</feature>
<dbReference type="Proteomes" id="UP000199391">
    <property type="component" value="Unassembled WGS sequence"/>
</dbReference>
<proteinExistence type="predicted"/>
<feature type="transmembrane region" description="Helical" evidence="1">
    <location>
        <begin position="121"/>
        <end position="142"/>
    </location>
</feature>
<evidence type="ECO:0000313" key="4">
    <source>
        <dbReference type="Proteomes" id="UP000199391"/>
    </source>
</evidence>
<feature type="domain" description="DUF7024" evidence="2">
    <location>
        <begin position="577"/>
        <end position="692"/>
    </location>
</feature>
<dbReference type="STRING" id="1035707.SAMN05216552_1002267"/>
<evidence type="ECO:0000313" key="3">
    <source>
        <dbReference type="EMBL" id="SFU39313.1"/>
    </source>
</evidence>
<organism evidence="3 4">
    <name type="scientific">Pseudoduganella namucuonensis</name>
    <dbReference type="NCBI Taxonomy" id="1035707"/>
    <lineage>
        <taxon>Bacteria</taxon>
        <taxon>Pseudomonadati</taxon>
        <taxon>Pseudomonadota</taxon>
        <taxon>Betaproteobacteria</taxon>
        <taxon>Burkholderiales</taxon>
        <taxon>Oxalobacteraceae</taxon>
        <taxon>Telluria group</taxon>
        <taxon>Pseudoduganella</taxon>
    </lineage>
</organism>
<accession>A0A1I7FT18</accession>
<keyword evidence="1" id="KW-0812">Transmembrane</keyword>
<dbReference type="OrthoDB" id="9767863at2"/>
<reference evidence="4" key="1">
    <citation type="submission" date="2016-10" db="EMBL/GenBank/DDBJ databases">
        <authorList>
            <person name="Varghese N."/>
            <person name="Submissions S."/>
        </authorList>
    </citation>
    <scope>NUCLEOTIDE SEQUENCE [LARGE SCALE GENOMIC DNA]</scope>
    <source>
        <strain evidence="4">CGMCC 1.11014</strain>
    </source>
</reference>
<dbReference type="EMBL" id="FPBO01000002">
    <property type="protein sequence ID" value="SFU39313.1"/>
    <property type="molecule type" value="Genomic_DNA"/>
</dbReference>
<dbReference type="Pfam" id="PF22895">
    <property type="entry name" value="DUF7024"/>
    <property type="match status" value="1"/>
</dbReference>